<keyword evidence="2" id="KW-0472">Membrane</keyword>
<evidence type="ECO:0000313" key="6">
    <source>
        <dbReference type="Proteomes" id="UP000291591"/>
    </source>
</evidence>
<gene>
    <name evidence="5" type="ORF">EV383_1226</name>
</gene>
<feature type="signal peptide" evidence="3">
    <location>
        <begin position="1"/>
        <end position="33"/>
    </location>
</feature>
<organism evidence="5 6">
    <name type="scientific">Pseudonocardia sediminis</name>
    <dbReference type="NCBI Taxonomy" id="1397368"/>
    <lineage>
        <taxon>Bacteria</taxon>
        <taxon>Bacillati</taxon>
        <taxon>Actinomycetota</taxon>
        <taxon>Actinomycetes</taxon>
        <taxon>Pseudonocardiales</taxon>
        <taxon>Pseudonocardiaceae</taxon>
        <taxon>Pseudonocardia</taxon>
    </lineage>
</organism>
<feature type="compositionally biased region" description="Low complexity" evidence="1">
    <location>
        <begin position="115"/>
        <end position="157"/>
    </location>
</feature>
<dbReference type="Proteomes" id="UP000291591">
    <property type="component" value="Unassembled WGS sequence"/>
</dbReference>
<feature type="compositionally biased region" description="Polar residues" evidence="1">
    <location>
        <begin position="43"/>
        <end position="55"/>
    </location>
</feature>
<dbReference type="AlphaFoldDB" id="A0A4Q7URY8"/>
<dbReference type="SMART" id="SM00894">
    <property type="entry name" value="Excalibur"/>
    <property type="match status" value="1"/>
</dbReference>
<protein>
    <submittedName>
        <fullName evidence="5">Excalibur calcium-binding domain-containing protein</fullName>
    </submittedName>
</protein>
<sequence>MASRTVARLTGTTATVLVTAAMAAIPLAGIANAAPSADDQNCKDFSNQQEAQQHYNADPSDPDGLDDDNDREACENYDYASNGGGQGQVPAAPNESGSDDQDSGGQDSGEDRSDPGSTAPDTTDDGSSSGSTGQVGTTPVGSVDAGDGSAVAAGPAGQSDDPVIFILGGFGALAATGAAAAVWNTRRSGTSRR</sequence>
<feature type="region of interest" description="Disordered" evidence="1">
    <location>
        <begin position="34"/>
        <end position="162"/>
    </location>
</feature>
<dbReference type="EMBL" id="SHKL01000001">
    <property type="protein sequence ID" value="RZT84386.1"/>
    <property type="molecule type" value="Genomic_DNA"/>
</dbReference>
<accession>A0A4Q7URY8</accession>
<evidence type="ECO:0000259" key="4">
    <source>
        <dbReference type="SMART" id="SM00894"/>
    </source>
</evidence>
<evidence type="ECO:0000256" key="3">
    <source>
        <dbReference type="SAM" id="SignalP"/>
    </source>
</evidence>
<keyword evidence="2" id="KW-0812">Transmembrane</keyword>
<reference evidence="5 6" key="1">
    <citation type="submission" date="2019-02" db="EMBL/GenBank/DDBJ databases">
        <title>Sequencing the genomes of 1000 actinobacteria strains.</title>
        <authorList>
            <person name="Klenk H.-P."/>
        </authorList>
    </citation>
    <scope>NUCLEOTIDE SEQUENCE [LARGE SCALE GENOMIC DNA]</scope>
    <source>
        <strain evidence="5 6">DSM 45779</strain>
    </source>
</reference>
<evidence type="ECO:0000313" key="5">
    <source>
        <dbReference type="EMBL" id="RZT84386.1"/>
    </source>
</evidence>
<name>A0A4Q7URY8_PSEST</name>
<keyword evidence="3" id="KW-0732">Signal</keyword>
<keyword evidence="2" id="KW-1133">Transmembrane helix</keyword>
<dbReference type="InterPro" id="IPR008613">
    <property type="entry name" value="Excalibur_Ca-bd_domain"/>
</dbReference>
<keyword evidence="6" id="KW-1185">Reference proteome</keyword>
<feature type="compositionally biased region" description="Acidic residues" evidence="1">
    <location>
        <begin position="60"/>
        <end position="70"/>
    </location>
</feature>
<feature type="transmembrane region" description="Helical" evidence="2">
    <location>
        <begin position="163"/>
        <end position="183"/>
    </location>
</feature>
<evidence type="ECO:0000256" key="1">
    <source>
        <dbReference type="SAM" id="MobiDB-lite"/>
    </source>
</evidence>
<proteinExistence type="predicted"/>
<feature type="chain" id="PRO_5020881161" evidence="3">
    <location>
        <begin position="34"/>
        <end position="193"/>
    </location>
</feature>
<feature type="domain" description="Excalibur calcium-binding" evidence="4">
    <location>
        <begin position="38"/>
        <end position="75"/>
    </location>
</feature>
<evidence type="ECO:0000256" key="2">
    <source>
        <dbReference type="SAM" id="Phobius"/>
    </source>
</evidence>
<comment type="caution">
    <text evidence="5">The sequence shown here is derived from an EMBL/GenBank/DDBJ whole genome shotgun (WGS) entry which is preliminary data.</text>
</comment>
<dbReference type="RefSeq" id="WP_130288991.1">
    <property type="nucleotide sequence ID" value="NZ_SHKL01000001.1"/>
</dbReference>